<dbReference type="InterPro" id="IPR042094">
    <property type="entry name" value="T2SS_GspF_sf"/>
</dbReference>
<sequence>MLFAKHMSVMIGSGMQVIQSLNTLKEQVDSRSFKMILDDLINDTKSGQFLSTSLEKYKNVFSEFFINVIRVGEASGTLPENFKYLAEELKKRQELANKIKGAMVYPVIILIATFGITGLLVFFIFPKILPVLKSIDVELPVLTVYFISISEFTFKYGYWLFGGVIALIIGIWGILRIRPVKFLWHKIILKIPIVNKMSQAINMIKFSRTLGLLLKSDVKIVESLNITSNTISNLVYQKAIRETANSVRMGDQISKYLATKPHLFPKLSTQMISVGENTGKLDESAFYLADFYESELNETTKTLSNAIEPILLLAMGLIVGFVALAIITPIYKITQTLSR</sequence>
<evidence type="ECO:0000313" key="12">
    <source>
        <dbReference type="EMBL" id="PJE50507.1"/>
    </source>
</evidence>
<keyword evidence="5" id="KW-0997">Cell inner membrane</keyword>
<keyword evidence="8 10" id="KW-0472">Membrane</keyword>
<dbReference type="Gene3D" id="1.20.81.30">
    <property type="entry name" value="Type II secretion system (T2SS), domain F"/>
    <property type="match status" value="2"/>
</dbReference>
<dbReference type="PROSITE" id="PS00874">
    <property type="entry name" value="T2SP_F"/>
    <property type="match status" value="1"/>
</dbReference>
<dbReference type="InterPro" id="IPR018076">
    <property type="entry name" value="T2SS_GspF_dom"/>
</dbReference>
<evidence type="ECO:0000256" key="9">
    <source>
        <dbReference type="RuleBase" id="RU003923"/>
    </source>
</evidence>
<evidence type="ECO:0000256" key="3">
    <source>
        <dbReference type="ARBA" id="ARBA00022448"/>
    </source>
</evidence>
<dbReference type="GO" id="GO:0005886">
    <property type="term" value="C:plasma membrane"/>
    <property type="evidence" value="ECO:0007669"/>
    <property type="project" value="UniProtKB-SubCell"/>
</dbReference>
<dbReference type="FunFam" id="1.20.81.30:FF:000001">
    <property type="entry name" value="Type II secretion system protein F"/>
    <property type="match status" value="1"/>
</dbReference>
<comment type="similarity">
    <text evidence="2 9">Belongs to the GSP F family.</text>
</comment>
<evidence type="ECO:0000256" key="7">
    <source>
        <dbReference type="ARBA" id="ARBA00022989"/>
    </source>
</evidence>
<dbReference type="Proteomes" id="UP000228496">
    <property type="component" value="Unassembled WGS sequence"/>
</dbReference>
<feature type="domain" description="Type II secretion system protein GspF" evidence="11">
    <location>
        <begin position="206"/>
        <end position="329"/>
    </location>
</feature>
<keyword evidence="6 9" id="KW-0812">Transmembrane</keyword>
<keyword evidence="4" id="KW-1003">Cell membrane</keyword>
<dbReference type="Pfam" id="PF00482">
    <property type="entry name" value="T2SSF"/>
    <property type="match status" value="2"/>
</dbReference>
<organism evidence="12 13">
    <name type="scientific">Candidatus Yanofskybacteria bacterium CG10_big_fil_rev_8_21_14_0_10_36_16</name>
    <dbReference type="NCBI Taxonomy" id="1975096"/>
    <lineage>
        <taxon>Bacteria</taxon>
        <taxon>Candidatus Yanofskyibacteriota</taxon>
    </lineage>
</organism>
<evidence type="ECO:0000256" key="4">
    <source>
        <dbReference type="ARBA" id="ARBA00022475"/>
    </source>
</evidence>
<dbReference type="PANTHER" id="PTHR30012">
    <property type="entry name" value="GENERAL SECRETION PATHWAY PROTEIN"/>
    <property type="match status" value="1"/>
</dbReference>
<evidence type="ECO:0000259" key="11">
    <source>
        <dbReference type="Pfam" id="PF00482"/>
    </source>
</evidence>
<evidence type="ECO:0000313" key="13">
    <source>
        <dbReference type="Proteomes" id="UP000228496"/>
    </source>
</evidence>
<dbReference type="PRINTS" id="PR00812">
    <property type="entry name" value="BCTERIALGSPF"/>
</dbReference>
<proteinExistence type="inferred from homology"/>
<gene>
    <name evidence="12" type="ORF">COV29_03810</name>
</gene>
<dbReference type="InterPro" id="IPR003004">
    <property type="entry name" value="GspF/PilC"/>
</dbReference>
<feature type="transmembrane region" description="Helical" evidence="10">
    <location>
        <begin position="156"/>
        <end position="175"/>
    </location>
</feature>
<comment type="caution">
    <text evidence="12">The sequence shown here is derived from an EMBL/GenBank/DDBJ whole genome shotgun (WGS) entry which is preliminary data.</text>
</comment>
<evidence type="ECO:0000256" key="1">
    <source>
        <dbReference type="ARBA" id="ARBA00004429"/>
    </source>
</evidence>
<evidence type="ECO:0000256" key="2">
    <source>
        <dbReference type="ARBA" id="ARBA00005745"/>
    </source>
</evidence>
<dbReference type="AlphaFoldDB" id="A0A2J0Q6L8"/>
<dbReference type="GO" id="GO:0009306">
    <property type="term" value="P:protein secretion"/>
    <property type="evidence" value="ECO:0007669"/>
    <property type="project" value="InterPro"/>
</dbReference>
<feature type="transmembrane region" description="Helical" evidence="10">
    <location>
        <begin position="310"/>
        <end position="331"/>
    </location>
</feature>
<name>A0A2J0Q6L8_9BACT</name>
<dbReference type="InterPro" id="IPR001992">
    <property type="entry name" value="T2SS_GspF/T4SS_PilC_CS"/>
</dbReference>
<dbReference type="EMBL" id="PCXQ01000006">
    <property type="protein sequence ID" value="PJE50507.1"/>
    <property type="molecule type" value="Genomic_DNA"/>
</dbReference>
<keyword evidence="7 10" id="KW-1133">Transmembrane helix</keyword>
<accession>A0A2J0Q6L8</accession>
<keyword evidence="3 9" id="KW-0813">Transport</keyword>
<evidence type="ECO:0000256" key="5">
    <source>
        <dbReference type="ARBA" id="ARBA00022519"/>
    </source>
</evidence>
<feature type="domain" description="Type II secretion system protein GspF" evidence="11">
    <location>
        <begin position="3"/>
        <end position="126"/>
    </location>
</feature>
<comment type="subcellular location">
    <subcellularLocation>
        <location evidence="1">Cell inner membrane</location>
        <topology evidence="1">Multi-pass membrane protein</topology>
    </subcellularLocation>
    <subcellularLocation>
        <location evidence="9">Cell membrane</location>
        <topology evidence="9">Multi-pass membrane protein</topology>
    </subcellularLocation>
</comment>
<evidence type="ECO:0000256" key="10">
    <source>
        <dbReference type="SAM" id="Phobius"/>
    </source>
</evidence>
<evidence type="ECO:0000256" key="6">
    <source>
        <dbReference type="ARBA" id="ARBA00022692"/>
    </source>
</evidence>
<dbReference type="PANTHER" id="PTHR30012:SF0">
    <property type="entry name" value="TYPE II SECRETION SYSTEM PROTEIN F-RELATED"/>
    <property type="match status" value="1"/>
</dbReference>
<feature type="transmembrane region" description="Helical" evidence="10">
    <location>
        <begin position="102"/>
        <end position="125"/>
    </location>
</feature>
<reference evidence="12 13" key="1">
    <citation type="submission" date="2017-09" db="EMBL/GenBank/DDBJ databases">
        <title>Depth-based differentiation of microbial function through sediment-hosted aquifers and enrichment of novel symbionts in the deep terrestrial subsurface.</title>
        <authorList>
            <person name="Probst A.J."/>
            <person name="Ladd B."/>
            <person name="Jarett J.K."/>
            <person name="Geller-Mcgrath D.E."/>
            <person name="Sieber C.M."/>
            <person name="Emerson J.B."/>
            <person name="Anantharaman K."/>
            <person name="Thomas B.C."/>
            <person name="Malmstrom R."/>
            <person name="Stieglmeier M."/>
            <person name="Klingl A."/>
            <person name="Woyke T."/>
            <person name="Ryan C.M."/>
            <person name="Banfield J.F."/>
        </authorList>
    </citation>
    <scope>NUCLEOTIDE SEQUENCE [LARGE SCALE GENOMIC DNA]</scope>
    <source>
        <strain evidence="12">CG10_big_fil_rev_8_21_14_0_10_36_16</strain>
    </source>
</reference>
<evidence type="ECO:0000256" key="8">
    <source>
        <dbReference type="ARBA" id="ARBA00023136"/>
    </source>
</evidence>
<protein>
    <recommendedName>
        <fullName evidence="11">Type II secretion system protein GspF domain-containing protein</fullName>
    </recommendedName>
</protein>